<organism evidence="2 3">
    <name type="scientific">Armillaria novae-zelandiae</name>
    <dbReference type="NCBI Taxonomy" id="153914"/>
    <lineage>
        <taxon>Eukaryota</taxon>
        <taxon>Fungi</taxon>
        <taxon>Dikarya</taxon>
        <taxon>Basidiomycota</taxon>
        <taxon>Agaricomycotina</taxon>
        <taxon>Agaricomycetes</taxon>
        <taxon>Agaricomycetidae</taxon>
        <taxon>Agaricales</taxon>
        <taxon>Marasmiineae</taxon>
        <taxon>Physalacriaceae</taxon>
        <taxon>Armillaria</taxon>
    </lineage>
</organism>
<gene>
    <name evidence="2" type="ORF">IW261DRAFT_1466121</name>
</gene>
<dbReference type="Proteomes" id="UP001175227">
    <property type="component" value="Unassembled WGS sequence"/>
</dbReference>
<feature type="signal peptide" evidence="1">
    <location>
        <begin position="1"/>
        <end position="18"/>
    </location>
</feature>
<evidence type="ECO:0000256" key="1">
    <source>
        <dbReference type="SAM" id="SignalP"/>
    </source>
</evidence>
<comment type="caution">
    <text evidence="2">The sequence shown here is derived from an EMBL/GenBank/DDBJ whole genome shotgun (WGS) entry which is preliminary data.</text>
</comment>
<reference evidence="2" key="1">
    <citation type="submission" date="2023-06" db="EMBL/GenBank/DDBJ databases">
        <authorList>
            <consortium name="Lawrence Berkeley National Laboratory"/>
            <person name="Ahrendt S."/>
            <person name="Sahu N."/>
            <person name="Indic B."/>
            <person name="Wong-Bajracharya J."/>
            <person name="Merenyi Z."/>
            <person name="Ke H.-M."/>
            <person name="Monk M."/>
            <person name="Kocsube S."/>
            <person name="Drula E."/>
            <person name="Lipzen A."/>
            <person name="Balint B."/>
            <person name="Henrissat B."/>
            <person name="Andreopoulos B."/>
            <person name="Martin F.M."/>
            <person name="Harder C.B."/>
            <person name="Rigling D."/>
            <person name="Ford K.L."/>
            <person name="Foster G.D."/>
            <person name="Pangilinan J."/>
            <person name="Papanicolaou A."/>
            <person name="Barry K."/>
            <person name="LaButti K."/>
            <person name="Viragh M."/>
            <person name="Koriabine M."/>
            <person name="Yan M."/>
            <person name="Riley R."/>
            <person name="Champramary S."/>
            <person name="Plett K.L."/>
            <person name="Tsai I.J."/>
            <person name="Slot J."/>
            <person name="Sipos G."/>
            <person name="Plett J."/>
            <person name="Nagy L.G."/>
            <person name="Grigoriev I.V."/>
        </authorList>
    </citation>
    <scope>NUCLEOTIDE SEQUENCE</scope>
    <source>
        <strain evidence="2">ICMP 16352</strain>
    </source>
</reference>
<dbReference type="AlphaFoldDB" id="A0AA39UCA0"/>
<feature type="chain" id="PRO_5041326722" description="Secreted protein" evidence="1">
    <location>
        <begin position="19"/>
        <end position="91"/>
    </location>
</feature>
<dbReference type="EMBL" id="JAUEPR010000006">
    <property type="protein sequence ID" value="KAK0483987.1"/>
    <property type="molecule type" value="Genomic_DNA"/>
</dbReference>
<accession>A0AA39UCA0</accession>
<proteinExistence type="predicted"/>
<name>A0AA39UCA0_9AGAR</name>
<evidence type="ECO:0000313" key="2">
    <source>
        <dbReference type="EMBL" id="KAK0483987.1"/>
    </source>
</evidence>
<keyword evidence="3" id="KW-1185">Reference proteome</keyword>
<protein>
    <recommendedName>
        <fullName evidence="4">Secreted protein</fullName>
    </recommendedName>
</protein>
<evidence type="ECO:0008006" key="4">
    <source>
        <dbReference type="Google" id="ProtNLM"/>
    </source>
</evidence>
<keyword evidence="1" id="KW-0732">Signal</keyword>
<evidence type="ECO:0000313" key="3">
    <source>
        <dbReference type="Proteomes" id="UP001175227"/>
    </source>
</evidence>
<sequence length="91" mass="10546">MKIFYRAFLLCHARFQLATTIAWPSDTFFARETTELDFEWAMEDSGLSGVDNWRNKSSRCIAGWYSSLKAGESCRMEGGKILQRRFQLIPV</sequence>